<evidence type="ECO:0000313" key="3">
    <source>
        <dbReference type="Proteomes" id="UP000011058"/>
    </source>
</evidence>
<sequence length="201" mass="22382">MHSMKIITVAHQKGGVGKTTLALNLAFYLKDIKRVGIVDTDLQGSVQGLDSLLDGITLVSYENLQEGNYPELDVIIIDTPPYLTSKLTELFAVSDFVLVPTKVSYLDAMALKATMAMLQQTQQERPDLRAGIVLNMVKPRTSMNREIKDILDAYPIPTLKTRIHERVSYIRSVIAGGIVQLEDEKAHDEMADLAEEIIEQL</sequence>
<dbReference type="PANTHER" id="PTHR13696">
    <property type="entry name" value="P-LOOP CONTAINING NUCLEOSIDE TRIPHOSPHATE HYDROLASE"/>
    <property type="match status" value="1"/>
</dbReference>
<dbReference type="InterPro" id="IPR027417">
    <property type="entry name" value="P-loop_NTPase"/>
</dbReference>
<name>I0KHF8_9BACT</name>
<dbReference type="HOGENOM" id="CLU_037612_5_3_10"/>
<dbReference type="PIRSF" id="PIRSF009320">
    <property type="entry name" value="Nuc_binding_HP_1000"/>
    <property type="match status" value="1"/>
</dbReference>
<dbReference type="eggNOG" id="COG1192">
    <property type="taxonomic scope" value="Bacteria"/>
</dbReference>
<evidence type="ECO:0000313" key="2">
    <source>
        <dbReference type="EMBL" id="CCH03561.1"/>
    </source>
</evidence>
<feature type="domain" description="CobQ/CobB/MinD/ParA nucleotide binding" evidence="1">
    <location>
        <begin position="7"/>
        <end position="173"/>
    </location>
</feature>
<dbReference type="AlphaFoldDB" id="I0KHF8"/>
<protein>
    <submittedName>
        <fullName evidence="2">Chromosome partitioning protein</fullName>
    </submittedName>
</protein>
<gene>
    <name evidence="2" type="ORF">FAES_pFAES01067</name>
</gene>
<reference evidence="2 3" key="1">
    <citation type="journal article" date="2012" name="J. Bacteriol.">
        <title>Genome Sequence of Fibrella aestuarina BUZ 2T, a Filamentous Marine Bacterium.</title>
        <authorList>
            <person name="Filippini M."/>
            <person name="Qi W."/>
            <person name="Blom J."/>
            <person name="Goesmann A."/>
            <person name="Smits T.H."/>
            <person name="Bagheri H.C."/>
        </authorList>
    </citation>
    <scope>NUCLEOTIDE SEQUENCE [LARGE SCALE GENOMIC DNA]</scope>
    <source>
        <strain evidence="3">BUZ 2T</strain>
        <plasmid evidence="2 3">pFAES01</plasmid>
    </source>
</reference>
<proteinExistence type="predicted"/>
<dbReference type="Proteomes" id="UP000011058">
    <property type="component" value="Plasmid pFAES01"/>
</dbReference>
<dbReference type="CDD" id="cd02042">
    <property type="entry name" value="ParAB_family"/>
    <property type="match status" value="1"/>
</dbReference>
<dbReference type="SUPFAM" id="SSF52540">
    <property type="entry name" value="P-loop containing nucleoside triphosphate hydrolases"/>
    <property type="match status" value="1"/>
</dbReference>
<keyword evidence="2" id="KW-0614">Plasmid</keyword>
<dbReference type="Gene3D" id="3.40.50.300">
    <property type="entry name" value="P-loop containing nucleotide triphosphate hydrolases"/>
    <property type="match status" value="1"/>
</dbReference>
<geneLocation type="plasmid" evidence="2 3">
    <name>pFAES01</name>
</geneLocation>
<dbReference type="EMBL" id="HE796684">
    <property type="protein sequence ID" value="CCH03561.1"/>
    <property type="molecule type" value="Genomic_DNA"/>
</dbReference>
<accession>I0KHF8</accession>
<keyword evidence="3" id="KW-1185">Reference proteome</keyword>
<evidence type="ECO:0000259" key="1">
    <source>
        <dbReference type="Pfam" id="PF01656"/>
    </source>
</evidence>
<dbReference type="PANTHER" id="PTHR13696:SF96">
    <property type="entry name" value="COBQ_COBB_MIND_PARA NUCLEOTIDE BINDING DOMAIN-CONTAINING PROTEIN"/>
    <property type="match status" value="1"/>
</dbReference>
<dbReference type="KEGG" id="fae:FAES_pFAES01067"/>
<dbReference type="InterPro" id="IPR050678">
    <property type="entry name" value="DNA_Partitioning_ATPase"/>
</dbReference>
<dbReference type="Pfam" id="PF01656">
    <property type="entry name" value="CbiA"/>
    <property type="match status" value="1"/>
</dbReference>
<dbReference type="InterPro" id="IPR002586">
    <property type="entry name" value="CobQ/CobB/MinD/ParA_Nub-bd_dom"/>
</dbReference>
<organism evidence="2 3">
    <name type="scientific">Fibrella aestuarina BUZ 2</name>
    <dbReference type="NCBI Taxonomy" id="1166018"/>
    <lineage>
        <taxon>Bacteria</taxon>
        <taxon>Pseudomonadati</taxon>
        <taxon>Bacteroidota</taxon>
        <taxon>Cytophagia</taxon>
        <taxon>Cytophagales</taxon>
        <taxon>Spirosomataceae</taxon>
        <taxon>Fibrella</taxon>
    </lineage>
</organism>